<sequence length="96" mass="10634">MPRHSTVIISPDFRALMSASTGAPAAFAFSDGANVLTNGTATATPPMPPATDVAINQLRRPLSTFFTFCWSLIPNPRGCQIRFCVNRKLYLRHMWH</sequence>
<evidence type="ECO:0000313" key="2">
    <source>
        <dbReference type="Proteomes" id="UP000031843"/>
    </source>
</evidence>
<protein>
    <submittedName>
        <fullName evidence="1">Uncharacterized protein</fullName>
    </submittedName>
</protein>
<organism evidence="1 2">
    <name type="scientific">Cupriavidus basilensis</name>
    <dbReference type="NCBI Taxonomy" id="68895"/>
    <lineage>
        <taxon>Bacteria</taxon>
        <taxon>Pseudomonadati</taxon>
        <taxon>Pseudomonadota</taxon>
        <taxon>Betaproteobacteria</taxon>
        <taxon>Burkholderiales</taxon>
        <taxon>Burkholderiaceae</taxon>
        <taxon>Cupriavidus</taxon>
    </lineage>
</organism>
<dbReference type="EMBL" id="CP010536">
    <property type="protein sequence ID" value="AJG21182.1"/>
    <property type="molecule type" value="Genomic_DNA"/>
</dbReference>
<gene>
    <name evidence="1" type="ORF">RR42_m3823</name>
</gene>
<evidence type="ECO:0000313" key="1">
    <source>
        <dbReference type="EMBL" id="AJG21182.1"/>
    </source>
</evidence>
<dbReference type="STRING" id="68895.RR42_m3823"/>
<proteinExistence type="predicted"/>
<dbReference type="AlphaFoldDB" id="A0A0C4Y719"/>
<keyword evidence="2" id="KW-1185">Reference proteome</keyword>
<dbReference type="Proteomes" id="UP000031843">
    <property type="component" value="Chromosome main"/>
</dbReference>
<dbReference type="KEGG" id="cbw:RR42_m3823"/>
<name>A0A0C4Y719_9BURK</name>
<reference evidence="1 2" key="1">
    <citation type="journal article" date="2015" name="Genome Announc.">
        <title>Complete Genome Sequence of Cupriavidus basilensis 4G11, Isolated from the Oak Ridge Field Research Center Site.</title>
        <authorList>
            <person name="Ray J."/>
            <person name="Waters R.J."/>
            <person name="Skerker J.M."/>
            <person name="Kuehl J.V."/>
            <person name="Price M.N."/>
            <person name="Huang J."/>
            <person name="Chakraborty R."/>
            <person name="Arkin A.P."/>
            <person name="Deutschbauer A."/>
        </authorList>
    </citation>
    <scope>NUCLEOTIDE SEQUENCE [LARGE SCALE GENOMIC DNA]</scope>
    <source>
        <strain evidence="1">4G11</strain>
    </source>
</reference>
<accession>A0A0C4Y719</accession>